<reference evidence="1" key="1">
    <citation type="submission" date="2021-01" db="EMBL/GenBank/DDBJ databases">
        <title>Draft genome of Pantoea agglomerans Eh 335.</title>
        <authorList>
            <person name="Emsley S.A."/>
            <person name="Oline D.K."/>
            <person name="Saw J.H."/>
            <person name="Ushijima B."/>
            <person name="Videau P."/>
            <person name="Koyack M.J."/>
        </authorList>
    </citation>
    <scope>NUCLEOTIDE SEQUENCE</scope>
    <source>
        <strain evidence="1">Eh 335</strain>
    </source>
</reference>
<dbReference type="Proteomes" id="UP000633731">
    <property type="component" value="Unassembled WGS sequence"/>
</dbReference>
<comment type="caution">
    <text evidence="1">The sequence shown here is derived from an EMBL/GenBank/DDBJ whole genome shotgun (WGS) entry which is preliminary data.</text>
</comment>
<sequence length="227" mass="23798">MKKITTVAALIIGVIASGQALAGGSATLQLKGNILPGGCEITLPSAALEWKDLNTSSLSPTAFTDLPVKNVNLSVNCQAKMSFAIKASDNIVAKLPEGIKPSLEKNYFSFGSDDVNGPVGVYTIKAMVNGSSSDKDKASAFLTYKNGSWDGKPTSTDFSYFINTQRGDKDAVLDISTTSGMTSYLRTIAKSKVFALEIAPSLGPVTGQGLAGDFLLSGSTTFEVIYM</sequence>
<keyword evidence="2" id="KW-1185">Reference proteome</keyword>
<accession>A0ACC5RKB0</accession>
<evidence type="ECO:0000313" key="1">
    <source>
        <dbReference type="EMBL" id="MBK4725146.1"/>
    </source>
</evidence>
<name>A0ACC5RKB0_ENTAG</name>
<proteinExistence type="predicted"/>
<dbReference type="EMBL" id="JAEOXF010000003">
    <property type="protein sequence ID" value="MBK4725146.1"/>
    <property type="molecule type" value="Genomic_DNA"/>
</dbReference>
<protein>
    <submittedName>
        <fullName evidence="1">DUF1120 domain-containing protein</fullName>
    </submittedName>
</protein>
<organism evidence="1 2">
    <name type="scientific">Enterobacter agglomerans</name>
    <name type="common">Erwinia herbicola</name>
    <name type="synonym">Pantoea agglomerans</name>
    <dbReference type="NCBI Taxonomy" id="549"/>
    <lineage>
        <taxon>Bacteria</taxon>
        <taxon>Pseudomonadati</taxon>
        <taxon>Pseudomonadota</taxon>
        <taxon>Gammaproteobacteria</taxon>
        <taxon>Enterobacterales</taxon>
        <taxon>Erwiniaceae</taxon>
        <taxon>Pantoea</taxon>
        <taxon>Pantoea agglomerans group</taxon>
    </lineage>
</organism>
<gene>
    <name evidence="1" type="ORF">JJL49_07905</name>
</gene>
<evidence type="ECO:0000313" key="2">
    <source>
        <dbReference type="Proteomes" id="UP000633731"/>
    </source>
</evidence>